<protein>
    <recommendedName>
        <fullName evidence="2">DUF7041 domain-containing protein</fullName>
    </recommendedName>
</protein>
<sequence length="475" mass="53144">MQQLRESIEKLTMQNQILSPPMSSGAVPKQQQSNFSLIQQSLRNAGVTPMGDNNSNPTPKNFDLNIASAVPSNEQVHFPNSSTSRQKLNIPPLTQSSLSSSFPGVNTSASGAQSNSHQITTSTQSNCQFPASLQQPMQYTSAASQPIMHTHMQYTPATRQQPGQAHDVNRVNQASTNMYVAPTAPVQYPQATQSAALHKLGKFPEFYKHNAKIWLQMLEAQFREANITSQEEKQFYLITKLGHDVSLELKDALDNLSPVNGYDRLKETITYKYVEKDTSKLKRLSEGLSGMQNRTPSEYFNYLISASSKWIPRESILQIWKQNLPPVISSGLPLQLTLENEAENIHKADELYDSYNIKSQSQPSFNFSLAPIHAPAKANFEEPNDFGKIFQALNKLDAKITKLESKPEPVRFSQHKENSENKNNQKQSQNKKSAQTPNNRNGLCYFHSRYGEAARNCKDPCNFSQSTAVNSSAKN</sequence>
<name>A0ABD2XRP0_9HYME</name>
<keyword evidence="4" id="KW-1185">Reference proteome</keyword>
<organism evidence="3 4">
    <name type="scientific">Trichogramma kaykai</name>
    <dbReference type="NCBI Taxonomy" id="54128"/>
    <lineage>
        <taxon>Eukaryota</taxon>
        <taxon>Metazoa</taxon>
        <taxon>Ecdysozoa</taxon>
        <taxon>Arthropoda</taxon>
        <taxon>Hexapoda</taxon>
        <taxon>Insecta</taxon>
        <taxon>Pterygota</taxon>
        <taxon>Neoptera</taxon>
        <taxon>Endopterygota</taxon>
        <taxon>Hymenoptera</taxon>
        <taxon>Apocrita</taxon>
        <taxon>Proctotrupomorpha</taxon>
        <taxon>Chalcidoidea</taxon>
        <taxon>Trichogrammatidae</taxon>
        <taxon>Trichogramma</taxon>
    </lineage>
</organism>
<accession>A0ABD2XRP0</accession>
<feature type="region of interest" description="Disordered" evidence="1">
    <location>
        <begin position="74"/>
        <end position="117"/>
    </location>
</feature>
<proteinExistence type="predicted"/>
<feature type="compositionally biased region" description="Basic and acidic residues" evidence="1">
    <location>
        <begin position="404"/>
        <end position="420"/>
    </location>
</feature>
<evidence type="ECO:0000313" key="4">
    <source>
        <dbReference type="Proteomes" id="UP001627154"/>
    </source>
</evidence>
<dbReference type="AlphaFoldDB" id="A0ABD2XRP0"/>
<reference evidence="3 4" key="1">
    <citation type="journal article" date="2024" name="bioRxiv">
        <title>A reference genome for Trichogramma kaykai: A tiny desert-dwelling parasitoid wasp with competing sex-ratio distorters.</title>
        <authorList>
            <person name="Culotta J."/>
            <person name="Lindsey A.R."/>
        </authorList>
    </citation>
    <scope>NUCLEOTIDE SEQUENCE [LARGE SCALE GENOMIC DNA]</scope>
    <source>
        <strain evidence="3 4">KSX58</strain>
    </source>
</reference>
<evidence type="ECO:0000313" key="3">
    <source>
        <dbReference type="EMBL" id="KAL3407716.1"/>
    </source>
</evidence>
<comment type="caution">
    <text evidence="3">The sequence shown here is derived from an EMBL/GenBank/DDBJ whole genome shotgun (WGS) entry which is preliminary data.</text>
</comment>
<dbReference type="EMBL" id="JBJJXI010000003">
    <property type="protein sequence ID" value="KAL3407716.1"/>
    <property type="molecule type" value="Genomic_DNA"/>
</dbReference>
<feature type="region of interest" description="Disordered" evidence="1">
    <location>
        <begin position="13"/>
        <end position="32"/>
    </location>
</feature>
<dbReference type="Pfam" id="PF23055">
    <property type="entry name" value="DUF7041"/>
    <property type="match status" value="1"/>
</dbReference>
<evidence type="ECO:0000259" key="2">
    <source>
        <dbReference type="Pfam" id="PF23055"/>
    </source>
</evidence>
<feature type="compositionally biased region" description="Low complexity" evidence="1">
    <location>
        <begin position="421"/>
        <end position="433"/>
    </location>
</feature>
<dbReference type="Proteomes" id="UP001627154">
    <property type="component" value="Unassembled WGS sequence"/>
</dbReference>
<evidence type="ECO:0000256" key="1">
    <source>
        <dbReference type="SAM" id="MobiDB-lite"/>
    </source>
</evidence>
<feature type="domain" description="DUF7041" evidence="2">
    <location>
        <begin position="204"/>
        <end position="285"/>
    </location>
</feature>
<feature type="region of interest" description="Disordered" evidence="1">
    <location>
        <begin position="404"/>
        <end position="441"/>
    </location>
</feature>
<dbReference type="PANTHER" id="PTHR33327:SF3">
    <property type="entry name" value="RNA-DIRECTED DNA POLYMERASE"/>
    <property type="match status" value="1"/>
</dbReference>
<dbReference type="PANTHER" id="PTHR33327">
    <property type="entry name" value="ENDONUCLEASE"/>
    <property type="match status" value="1"/>
</dbReference>
<dbReference type="InterPro" id="IPR055469">
    <property type="entry name" value="DUF7041"/>
</dbReference>
<feature type="compositionally biased region" description="Polar residues" evidence="1">
    <location>
        <begin position="13"/>
        <end position="22"/>
    </location>
</feature>
<gene>
    <name evidence="3" type="ORF">TKK_000386</name>
</gene>